<dbReference type="InterPro" id="IPR037925">
    <property type="entry name" value="FlgE/F/G-like"/>
</dbReference>
<dbReference type="GO" id="GO:0071978">
    <property type="term" value="P:bacterial-type flagellum-dependent swarming motility"/>
    <property type="evidence" value="ECO:0007669"/>
    <property type="project" value="TreeGrafter"/>
</dbReference>
<reference evidence="6 7" key="1">
    <citation type="journal article" date="2019" name="ISME J.">
        <title>Genome analyses of uncultured TG2/ZB3 bacteria in 'Margulisbacteria' specifically attached to ectosymbiotic spirochetes of protists in the termite gut.</title>
        <authorList>
            <person name="Utami Y.D."/>
            <person name="Kuwahara H."/>
            <person name="Igai K."/>
            <person name="Murakami T."/>
            <person name="Sugaya K."/>
            <person name="Morikawa T."/>
            <person name="Nagura Y."/>
            <person name="Yuki M."/>
            <person name="Deevong P."/>
            <person name="Inoue T."/>
            <person name="Kihara K."/>
            <person name="Lo N."/>
            <person name="Yamada A."/>
            <person name="Ohkuma M."/>
            <person name="Hongoh Y."/>
        </authorList>
    </citation>
    <scope>NUCLEOTIDE SEQUENCE [LARGE SCALE GENOMIC DNA]</scope>
    <source>
        <strain evidence="6">NkOx7-01</strain>
    </source>
</reference>
<evidence type="ECO:0000256" key="1">
    <source>
        <dbReference type="ARBA" id="ARBA00009677"/>
    </source>
</evidence>
<feature type="chain" id="PRO_5017253780" evidence="3">
    <location>
        <begin position="21"/>
        <end position="251"/>
    </location>
</feature>
<organism evidence="6 7">
    <name type="scientific">Termititenax aidoneus</name>
    <dbReference type="NCBI Taxonomy" id="2218524"/>
    <lineage>
        <taxon>Bacteria</taxon>
        <taxon>Bacillati</taxon>
        <taxon>Candidatus Margulisiibacteriota</taxon>
        <taxon>Candidatus Termititenacia</taxon>
        <taxon>Candidatus Termititenacales</taxon>
        <taxon>Candidatus Termititenacaceae</taxon>
        <taxon>Candidatus Termititenax</taxon>
    </lineage>
</organism>
<dbReference type="InterPro" id="IPR020013">
    <property type="entry name" value="Flagellar_FlgE/F/G"/>
</dbReference>
<evidence type="ECO:0000313" key="7">
    <source>
        <dbReference type="Proteomes" id="UP000269352"/>
    </source>
</evidence>
<evidence type="ECO:0000256" key="3">
    <source>
        <dbReference type="SAM" id="SignalP"/>
    </source>
</evidence>
<keyword evidence="6" id="KW-0966">Cell projection</keyword>
<feature type="domain" description="Flagellar basal-body/hook protein C-terminal" evidence="4">
    <location>
        <begin position="203"/>
        <end position="240"/>
    </location>
</feature>
<comment type="similarity">
    <text evidence="1 2">Belongs to the flagella basal body rod proteins family.</text>
</comment>
<evidence type="ECO:0000313" key="6">
    <source>
        <dbReference type="EMBL" id="GBR74101.1"/>
    </source>
</evidence>
<gene>
    <name evidence="6" type="ORF">NO1_1333</name>
</gene>
<dbReference type="InterPro" id="IPR010930">
    <property type="entry name" value="Flg_bb/hook_C_dom"/>
</dbReference>
<dbReference type="InterPro" id="IPR053967">
    <property type="entry name" value="LlgE_F_G-like_D1"/>
</dbReference>
<keyword evidence="6" id="KW-0969">Cilium</keyword>
<dbReference type="Pfam" id="PF22692">
    <property type="entry name" value="LlgE_F_G_D1"/>
    <property type="match status" value="1"/>
</dbReference>
<name>A0A388TBE9_TERA1</name>
<accession>A0A388TBE9</accession>
<evidence type="ECO:0000259" key="5">
    <source>
        <dbReference type="Pfam" id="PF22692"/>
    </source>
</evidence>
<sequence length="251" mass="27319">MHKLPKILIAVFAVSCLLAAANKSTTDALDTYEKQYGALMNNVVNVNTPGYRAVKIVTRLDKAGNLVAEESSLFFRNGAMTFSGDPLHVAIDGPGFFSVRTPQGDMFTRDGRFTVDNDGELVTLSGRYPVLAAGGSTIQLGMENIDVQITETGLIVRDGEMIDRLAVGELDPSVTLRTVNGAFFEAPGSDNAFINLETPRVRQYYYESSNVDMSEELVAMPDISKKYDANAKVLQIMKKITTTGREMGSAQ</sequence>
<comment type="subcellular location">
    <subcellularLocation>
        <location evidence="2">Bacterial flagellum basal body</location>
    </subcellularLocation>
</comment>
<dbReference type="AlphaFoldDB" id="A0A388TBE9"/>
<keyword evidence="7" id="KW-1185">Reference proteome</keyword>
<dbReference type="SUPFAM" id="SSF117143">
    <property type="entry name" value="Flagellar hook protein flgE"/>
    <property type="match status" value="1"/>
</dbReference>
<evidence type="ECO:0000256" key="2">
    <source>
        <dbReference type="RuleBase" id="RU362116"/>
    </source>
</evidence>
<dbReference type="Pfam" id="PF06429">
    <property type="entry name" value="Flg_bbr_C"/>
    <property type="match status" value="1"/>
</dbReference>
<feature type="signal peptide" evidence="3">
    <location>
        <begin position="1"/>
        <end position="20"/>
    </location>
</feature>
<dbReference type="EMBL" id="BGZN01000030">
    <property type="protein sequence ID" value="GBR74101.1"/>
    <property type="molecule type" value="Genomic_DNA"/>
</dbReference>
<comment type="caution">
    <text evidence="6">The sequence shown here is derived from an EMBL/GenBank/DDBJ whole genome shotgun (WGS) entry which is preliminary data.</text>
</comment>
<dbReference type="Proteomes" id="UP000269352">
    <property type="component" value="Unassembled WGS sequence"/>
</dbReference>
<dbReference type="NCBIfam" id="TIGR03506">
    <property type="entry name" value="FlgEFG_subfam"/>
    <property type="match status" value="1"/>
</dbReference>
<keyword evidence="3" id="KW-0732">Signal</keyword>
<proteinExistence type="inferred from homology"/>
<protein>
    <submittedName>
        <fullName evidence="6">Flagellar basal-body rod protein</fullName>
    </submittedName>
</protein>
<keyword evidence="2" id="KW-0975">Bacterial flagellum</keyword>
<feature type="domain" description="Flagellar hook protein FlgE/F/G-like D1" evidence="5">
    <location>
        <begin position="90"/>
        <end position="155"/>
    </location>
</feature>
<dbReference type="PANTHER" id="PTHR30435">
    <property type="entry name" value="FLAGELLAR PROTEIN"/>
    <property type="match status" value="1"/>
</dbReference>
<dbReference type="PANTHER" id="PTHR30435:SF19">
    <property type="entry name" value="FLAGELLAR BASAL-BODY ROD PROTEIN FLGG"/>
    <property type="match status" value="1"/>
</dbReference>
<keyword evidence="6" id="KW-0282">Flagellum</keyword>
<dbReference type="GO" id="GO:0009425">
    <property type="term" value="C:bacterial-type flagellum basal body"/>
    <property type="evidence" value="ECO:0007669"/>
    <property type="project" value="UniProtKB-SubCell"/>
</dbReference>
<evidence type="ECO:0000259" key="4">
    <source>
        <dbReference type="Pfam" id="PF06429"/>
    </source>
</evidence>